<feature type="compositionally biased region" description="Basic and acidic residues" evidence="1">
    <location>
        <begin position="489"/>
        <end position="499"/>
    </location>
</feature>
<evidence type="ECO:0000256" key="1">
    <source>
        <dbReference type="SAM" id="MobiDB-lite"/>
    </source>
</evidence>
<feature type="compositionally biased region" description="Basic and acidic residues" evidence="1">
    <location>
        <begin position="817"/>
        <end position="828"/>
    </location>
</feature>
<feature type="compositionally biased region" description="Basic and acidic residues" evidence="1">
    <location>
        <begin position="1041"/>
        <end position="1051"/>
    </location>
</feature>
<feature type="compositionally biased region" description="Basic and acidic residues" evidence="1">
    <location>
        <begin position="234"/>
        <end position="254"/>
    </location>
</feature>
<feature type="compositionally biased region" description="Basic and acidic residues" evidence="1">
    <location>
        <begin position="522"/>
        <end position="534"/>
    </location>
</feature>
<dbReference type="Proteomes" id="UP000887116">
    <property type="component" value="Unassembled WGS sequence"/>
</dbReference>
<feature type="compositionally biased region" description="Basic and acidic residues" evidence="1">
    <location>
        <begin position="911"/>
        <end position="935"/>
    </location>
</feature>
<feature type="compositionally biased region" description="Basic and acidic residues" evidence="1">
    <location>
        <begin position="942"/>
        <end position="957"/>
    </location>
</feature>
<organism evidence="4 5">
    <name type="scientific">Trichonephila clavata</name>
    <name type="common">Joro spider</name>
    <name type="synonym">Nephila clavata</name>
    <dbReference type="NCBI Taxonomy" id="2740835"/>
    <lineage>
        <taxon>Eukaryota</taxon>
        <taxon>Metazoa</taxon>
        <taxon>Ecdysozoa</taxon>
        <taxon>Arthropoda</taxon>
        <taxon>Chelicerata</taxon>
        <taxon>Arachnida</taxon>
        <taxon>Araneae</taxon>
        <taxon>Araneomorphae</taxon>
        <taxon>Entelegynae</taxon>
        <taxon>Araneoidea</taxon>
        <taxon>Nephilidae</taxon>
        <taxon>Trichonephila</taxon>
    </lineage>
</organism>
<dbReference type="InterPro" id="IPR009030">
    <property type="entry name" value="Growth_fac_rcpt_cys_sf"/>
</dbReference>
<gene>
    <name evidence="4" type="primary">NCL1_45481</name>
    <name evidence="4" type="ORF">TNCT_109431</name>
</gene>
<evidence type="ECO:0000313" key="4">
    <source>
        <dbReference type="EMBL" id="GFR26492.1"/>
    </source>
</evidence>
<comment type="caution">
    <text evidence="4">The sequence shown here is derived from an EMBL/GenBank/DDBJ whole genome shotgun (WGS) entry which is preliminary data.</text>
</comment>
<feature type="compositionally biased region" description="Basic and acidic residues" evidence="1">
    <location>
        <begin position="773"/>
        <end position="810"/>
    </location>
</feature>
<feature type="region of interest" description="Disordered" evidence="1">
    <location>
        <begin position="489"/>
        <end position="1082"/>
    </location>
</feature>
<dbReference type="InterPro" id="IPR011641">
    <property type="entry name" value="Tyr-kin_ephrin_A/B_rcpt-like"/>
</dbReference>
<feature type="compositionally biased region" description="Basic and acidic residues" evidence="1">
    <location>
        <begin position="859"/>
        <end position="869"/>
    </location>
</feature>
<feature type="compositionally biased region" description="Basic and acidic residues" evidence="1">
    <location>
        <begin position="348"/>
        <end position="392"/>
    </location>
</feature>
<proteinExistence type="predicted"/>
<feature type="compositionally biased region" description="Basic and acidic residues" evidence="1">
    <location>
        <begin position="617"/>
        <end position="650"/>
    </location>
</feature>
<feature type="compositionally biased region" description="Basic and acidic residues" evidence="1">
    <location>
        <begin position="412"/>
        <end position="422"/>
    </location>
</feature>
<dbReference type="EMBL" id="BMAO01008788">
    <property type="protein sequence ID" value="GFR26492.1"/>
    <property type="molecule type" value="Genomic_DNA"/>
</dbReference>
<feature type="compositionally biased region" description="Low complexity" evidence="1">
    <location>
        <begin position="393"/>
        <end position="410"/>
    </location>
</feature>
<accession>A0A8X6HM81</accession>
<feature type="compositionally biased region" description="Basic and acidic residues" evidence="1">
    <location>
        <begin position="312"/>
        <end position="330"/>
    </location>
</feature>
<keyword evidence="2" id="KW-0472">Membrane</keyword>
<evidence type="ECO:0000259" key="3">
    <source>
        <dbReference type="Pfam" id="PF07699"/>
    </source>
</evidence>
<feature type="transmembrane region" description="Helical" evidence="2">
    <location>
        <begin position="120"/>
        <end position="146"/>
    </location>
</feature>
<feature type="compositionally biased region" description="Basic and acidic residues" evidence="1">
    <location>
        <begin position="1062"/>
        <end position="1082"/>
    </location>
</feature>
<feature type="compositionally biased region" description="Basic and acidic residues" evidence="1">
    <location>
        <begin position="838"/>
        <end position="850"/>
    </location>
</feature>
<dbReference type="SUPFAM" id="SSF57184">
    <property type="entry name" value="Growth factor receptor domain"/>
    <property type="match status" value="1"/>
</dbReference>
<dbReference type="AlphaFoldDB" id="A0A8X6HM81"/>
<feature type="compositionally biased region" description="Basic and acidic residues" evidence="1">
    <location>
        <begin position="744"/>
        <end position="754"/>
    </location>
</feature>
<evidence type="ECO:0000313" key="5">
    <source>
        <dbReference type="Proteomes" id="UP000887116"/>
    </source>
</evidence>
<feature type="compositionally biased region" description="Basic and acidic residues" evidence="1">
    <location>
        <begin position="965"/>
        <end position="975"/>
    </location>
</feature>
<dbReference type="CDD" id="cd00185">
    <property type="entry name" value="TNFRSF"/>
    <property type="match status" value="1"/>
</dbReference>
<evidence type="ECO:0000256" key="2">
    <source>
        <dbReference type="SAM" id="Phobius"/>
    </source>
</evidence>
<feature type="compositionally biased region" description="Basic and acidic residues" evidence="1">
    <location>
        <begin position="880"/>
        <end position="898"/>
    </location>
</feature>
<sequence length="1228" mass="139635">MTLYTSFHFIFNSISNQIPHNDSRSMESIILYLGFIQKEKDNCPPGHRISEDRCYPCPPGSYSSGQEAQCHLCPKNFYIDKEAADSCWPCPEEKKTLRLGADSVNFCVDSIGKSVSGGGFNVWFCTGVVLFLFLIISWIIIAFFVFRYCCWDTKTLKPVLEDDINVLKKSGQDGQPLTINYKGKFQKDNTHAKKRKVKFDVDIKGSATLTQKSSSDTDIADVEIPEDNASKSPSDSKSHLDSKDHTDSKSHIDPRNHTISFITNLKGCKVKDDILCESMPTSTHHHSEDEINPIIVDSENINGFEGLESDEGSLRENETATDKQDSEHSSDIPASERISFVDDSFDSETPHEPQIRESIPEYSKKDRYSNSFVEEKYQEKLAEEKERPDSDSIKNGTSSSSTKGESISESEAAMKEDKEKSKTSKKSRNIRRDTKDSYPGKNFVSDLEKLIHEKESKSGRDYSNSEFGKVLQEIKSEPERIQRYLPKSIEEHISRHQPEKSFSGIKEGVDKKDSSIQSGVRKSKEFVDHTDEPLHASIHKQNGGKEEGEKDSEKIHRYPQKSIEEHISKDQPEKSFSRLKEGIGKKDSRTQSRVKRLKESVDPSDESLNAVIQKRNGGKEEVEKGSERTHQYSQKGIERHISREKPEKRFSKIKKGATKKDSSTQSNVKRSKEFVDPSDESLNASIQKQYEGKEETEKESDETYKYPKASIEEHISKHQPEKGFSGIKKGVDKKDSRTQSSGRRVKEFVDHSDESLNAVIQKQNGGNEEFEKESEKNHQYPQKSIERHISREKPEKRFAAIKKEAAKKDSSTQSSVKRSEEFVDHSDESLSAVIQKQDGGKEEDEKKSEQIHQYPQKGIEGHIYRDQPEKSSSGTKMASAKKDSTHSSVRQSKERVDLSDESLNALIQKQIEGKEEVEKEPEKIHHYPQKSIDRHISRHQHEKSLPEIKKEVTKKESSTQSGVRKSKESIDHIDEPLSTSIQKQYGGKEETEKESDESETYQKPKEYIKGYISKQKPEKSFSGIKMGPAKKDSKTYSSVRPVKELVDRSDEPLNALIQKQNGGKEEVGKETEKIHEYPQKSIDRHISRYEPERRLPGMKMEPVEQISSTHFHVRRSKEILAHSIEPLNALIRKQNGGLSLVNGSNAFTKLLQKSQEASSVSQDDKSIRITIEPDQDESKLPEKIPSAIPHIIFPQQSKSVTKPTSCSLHQDSETPHCHVEITLFHLFD</sequence>
<reference evidence="4" key="1">
    <citation type="submission" date="2020-07" db="EMBL/GenBank/DDBJ databases">
        <title>Multicomponent nature underlies the extraordinary mechanical properties of spider dragline silk.</title>
        <authorList>
            <person name="Kono N."/>
            <person name="Nakamura H."/>
            <person name="Mori M."/>
            <person name="Yoshida Y."/>
            <person name="Ohtoshi R."/>
            <person name="Malay A.D."/>
            <person name="Moran D.A.P."/>
            <person name="Tomita M."/>
            <person name="Numata K."/>
            <person name="Arakawa K."/>
        </authorList>
    </citation>
    <scope>NUCLEOTIDE SEQUENCE</scope>
</reference>
<feature type="compositionally biased region" description="Basic and acidic residues" evidence="1">
    <location>
        <begin position="543"/>
        <end position="590"/>
    </location>
</feature>
<keyword evidence="2" id="KW-1133">Transmembrane helix</keyword>
<dbReference type="Pfam" id="PF07699">
    <property type="entry name" value="Ephrin_rec_like"/>
    <property type="match status" value="1"/>
</dbReference>
<feature type="domain" description="Tyrosine-protein kinase ephrin type A/B receptor-like" evidence="3">
    <location>
        <begin position="60"/>
        <end position="107"/>
    </location>
</feature>
<keyword evidence="2" id="KW-0812">Transmembrane</keyword>
<protein>
    <recommendedName>
        <fullName evidence="3">Tyrosine-protein kinase ephrin type A/B receptor-like domain-containing protein</fullName>
    </recommendedName>
</protein>
<dbReference type="Gene3D" id="2.10.50.10">
    <property type="entry name" value="Tumor Necrosis Factor Receptor, subunit A, domain 2"/>
    <property type="match status" value="1"/>
</dbReference>
<feature type="region of interest" description="Disordered" evidence="1">
    <location>
        <begin position="214"/>
        <end position="254"/>
    </location>
</feature>
<dbReference type="OrthoDB" id="10670320at2759"/>
<dbReference type="SMART" id="SM01411">
    <property type="entry name" value="Ephrin_rec_like"/>
    <property type="match status" value="1"/>
</dbReference>
<feature type="region of interest" description="Disordered" evidence="1">
    <location>
        <begin position="304"/>
        <end position="448"/>
    </location>
</feature>
<feature type="compositionally biased region" description="Basic and acidic residues" evidence="1">
    <location>
        <begin position="690"/>
        <end position="721"/>
    </location>
</feature>
<keyword evidence="5" id="KW-1185">Reference proteome</keyword>
<name>A0A8X6HM81_TRICU</name>